<keyword evidence="2" id="KW-1185">Reference proteome</keyword>
<reference evidence="1" key="2">
    <citation type="journal article" date="2022" name="New Phytol.">
        <title>Evolutionary transition to the ectomycorrhizal habit in the genomes of a hyperdiverse lineage of mushroom-forming fungi.</title>
        <authorList>
            <person name="Looney B."/>
            <person name="Miyauchi S."/>
            <person name="Morin E."/>
            <person name="Drula E."/>
            <person name="Courty P.E."/>
            <person name="Kohler A."/>
            <person name="Kuo A."/>
            <person name="LaButti K."/>
            <person name="Pangilinan J."/>
            <person name="Lipzen A."/>
            <person name="Riley R."/>
            <person name="Andreopoulos W."/>
            <person name="He G."/>
            <person name="Johnson J."/>
            <person name="Nolan M."/>
            <person name="Tritt A."/>
            <person name="Barry K.W."/>
            <person name="Grigoriev I.V."/>
            <person name="Nagy L.G."/>
            <person name="Hibbett D."/>
            <person name="Henrissat B."/>
            <person name="Matheny P.B."/>
            <person name="Labbe J."/>
            <person name="Martin F.M."/>
        </authorList>
    </citation>
    <scope>NUCLEOTIDE SEQUENCE</scope>
    <source>
        <strain evidence="1">EC-137</strain>
    </source>
</reference>
<dbReference type="EMBL" id="MU273505">
    <property type="protein sequence ID" value="KAI0034174.1"/>
    <property type="molecule type" value="Genomic_DNA"/>
</dbReference>
<protein>
    <submittedName>
        <fullName evidence="1">Mitochondrial protein required for respiration</fullName>
    </submittedName>
</protein>
<gene>
    <name evidence="1" type="ORF">K488DRAFT_77429</name>
</gene>
<dbReference type="Proteomes" id="UP000814128">
    <property type="component" value="Unassembled WGS sequence"/>
</dbReference>
<proteinExistence type="predicted"/>
<evidence type="ECO:0000313" key="2">
    <source>
        <dbReference type="Proteomes" id="UP000814128"/>
    </source>
</evidence>
<reference evidence="1" key="1">
    <citation type="submission" date="2021-02" db="EMBL/GenBank/DDBJ databases">
        <authorList>
            <consortium name="DOE Joint Genome Institute"/>
            <person name="Ahrendt S."/>
            <person name="Looney B.P."/>
            <person name="Miyauchi S."/>
            <person name="Morin E."/>
            <person name="Drula E."/>
            <person name="Courty P.E."/>
            <person name="Chicoki N."/>
            <person name="Fauchery L."/>
            <person name="Kohler A."/>
            <person name="Kuo A."/>
            <person name="Labutti K."/>
            <person name="Pangilinan J."/>
            <person name="Lipzen A."/>
            <person name="Riley R."/>
            <person name="Andreopoulos W."/>
            <person name="He G."/>
            <person name="Johnson J."/>
            <person name="Barry K.W."/>
            <person name="Grigoriev I.V."/>
            <person name="Nagy L."/>
            <person name="Hibbett D."/>
            <person name="Henrissat B."/>
            <person name="Matheny P.B."/>
            <person name="Labbe J."/>
            <person name="Martin F."/>
        </authorList>
    </citation>
    <scope>NUCLEOTIDE SEQUENCE</scope>
    <source>
        <strain evidence="1">EC-137</strain>
    </source>
</reference>
<evidence type="ECO:0000313" key="1">
    <source>
        <dbReference type="EMBL" id="KAI0034174.1"/>
    </source>
</evidence>
<accession>A0ACB8QQR0</accession>
<organism evidence="1 2">
    <name type="scientific">Vararia minispora EC-137</name>
    <dbReference type="NCBI Taxonomy" id="1314806"/>
    <lineage>
        <taxon>Eukaryota</taxon>
        <taxon>Fungi</taxon>
        <taxon>Dikarya</taxon>
        <taxon>Basidiomycota</taxon>
        <taxon>Agaricomycotina</taxon>
        <taxon>Agaricomycetes</taxon>
        <taxon>Russulales</taxon>
        <taxon>Lachnocladiaceae</taxon>
        <taxon>Vararia</taxon>
    </lineage>
</organism>
<name>A0ACB8QQR0_9AGAM</name>
<sequence length="288" mass="32509">MLGKPEYAVHVNSVTGALPQLPRHGRTRVEERYVPKRKSYFNPALIALGVIPILSFSLGVWQVQRLKWKVDLIDELTEKLQREPISLPSTVNVSAIPEFLYRKVVVRGRWDHAHGMLLGPRVMDGTRGYHVVTPLVREDGSTILVNRGWVSEECASSGQFHSPTGVVEIQGMLRSTQARNMFTPENRPEKGEWYWADLDAMVEFAGGERANVQPVYAEEIFDGHIGDVQWRQKHGVPIGKYAVVDLRNSHLSYAVTWFSLSAFTAYMFVHLMSRKGGGRAMKGLPRSK</sequence>
<comment type="caution">
    <text evidence="1">The sequence shown here is derived from an EMBL/GenBank/DDBJ whole genome shotgun (WGS) entry which is preliminary data.</text>
</comment>